<dbReference type="AlphaFoldDB" id="A0AAE1CUW5"/>
<keyword evidence="2" id="KW-1185">Reference proteome</keyword>
<sequence length="118" mass="13318">MRRLDQCQINTLHDVFGTVPGPVTYSRELLVACWHCRSQVSPGAAALFAIEGRGEEEEGIAWFRRRKKKFQTRRPWTQDIIGAHVHRKNLAVDSCAGFNLVLSTYDACFEVLVGRVTG</sequence>
<gene>
    <name evidence="1" type="ORF">RRG08_059258</name>
</gene>
<evidence type="ECO:0000313" key="1">
    <source>
        <dbReference type="EMBL" id="KAK3736730.1"/>
    </source>
</evidence>
<organism evidence="1 2">
    <name type="scientific">Elysia crispata</name>
    <name type="common">lettuce slug</name>
    <dbReference type="NCBI Taxonomy" id="231223"/>
    <lineage>
        <taxon>Eukaryota</taxon>
        <taxon>Metazoa</taxon>
        <taxon>Spiralia</taxon>
        <taxon>Lophotrochozoa</taxon>
        <taxon>Mollusca</taxon>
        <taxon>Gastropoda</taxon>
        <taxon>Heterobranchia</taxon>
        <taxon>Euthyneura</taxon>
        <taxon>Panpulmonata</taxon>
        <taxon>Sacoglossa</taxon>
        <taxon>Placobranchoidea</taxon>
        <taxon>Plakobranchidae</taxon>
        <taxon>Elysia</taxon>
    </lineage>
</organism>
<name>A0AAE1CUW5_9GAST</name>
<reference evidence="1" key="1">
    <citation type="journal article" date="2023" name="G3 (Bethesda)">
        <title>A reference genome for the long-term kleptoplast-retaining sea slug Elysia crispata morphotype clarki.</title>
        <authorList>
            <person name="Eastman K.E."/>
            <person name="Pendleton A.L."/>
            <person name="Shaikh M.A."/>
            <person name="Suttiyut T."/>
            <person name="Ogas R."/>
            <person name="Tomko P."/>
            <person name="Gavelis G."/>
            <person name="Widhalm J.R."/>
            <person name="Wisecaver J.H."/>
        </authorList>
    </citation>
    <scope>NUCLEOTIDE SEQUENCE</scope>
    <source>
        <strain evidence="1">ECLA1</strain>
    </source>
</reference>
<accession>A0AAE1CUW5</accession>
<protein>
    <submittedName>
        <fullName evidence="1">Uncharacterized protein</fullName>
    </submittedName>
</protein>
<proteinExistence type="predicted"/>
<comment type="caution">
    <text evidence="1">The sequence shown here is derived from an EMBL/GenBank/DDBJ whole genome shotgun (WGS) entry which is preliminary data.</text>
</comment>
<dbReference type="EMBL" id="JAWDGP010006692">
    <property type="protein sequence ID" value="KAK3736730.1"/>
    <property type="molecule type" value="Genomic_DNA"/>
</dbReference>
<evidence type="ECO:0000313" key="2">
    <source>
        <dbReference type="Proteomes" id="UP001283361"/>
    </source>
</evidence>
<dbReference type="Proteomes" id="UP001283361">
    <property type="component" value="Unassembled WGS sequence"/>
</dbReference>